<name>A0A3N2BCV7_9MICO</name>
<dbReference type="Pfam" id="PF07885">
    <property type="entry name" value="Ion_trans_2"/>
    <property type="match status" value="1"/>
</dbReference>
<evidence type="ECO:0000313" key="10">
    <source>
        <dbReference type="EMBL" id="ROR73079.1"/>
    </source>
</evidence>
<evidence type="ECO:0000256" key="1">
    <source>
        <dbReference type="ARBA" id="ARBA00004141"/>
    </source>
</evidence>
<evidence type="ECO:0000256" key="6">
    <source>
        <dbReference type="ARBA" id="ARBA00023136"/>
    </source>
</evidence>
<dbReference type="Gene3D" id="1.20.120.350">
    <property type="entry name" value="Voltage-gated potassium channels. Chain C"/>
    <property type="match status" value="1"/>
</dbReference>
<dbReference type="GO" id="GO:0001508">
    <property type="term" value="P:action potential"/>
    <property type="evidence" value="ECO:0007669"/>
    <property type="project" value="TreeGrafter"/>
</dbReference>
<dbReference type="InterPro" id="IPR028325">
    <property type="entry name" value="VG_K_chnl"/>
</dbReference>
<gene>
    <name evidence="10" type="ORF">EDD31_1445</name>
</gene>
<dbReference type="Proteomes" id="UP000280668">
    <property type="component" value="Unassembled WGS sequence"/>
</dbReference>
<accession>A0A3N2BCV7</accession>
<dbReference type="EMBL" id="RKHK01000001">
    <property type="protein sequence ID" value="ROR73079.1"/>
    <property type="molecule type" value="Genomic_DNA"/>
</dbReference>
<feature type="transmembrane region" description="Helical" evidence="8">
    <location>
        <begin position="183"/>
        <end position="208"/>
    </location>
</feature>
<organism evidence="10 11">
    <name type="scientific">Bogoriella caseilytica</name>
    <dbReference type="NCBI Taxonomy" id="56055"/>
    <lineage>
        <taxon>Bacteria</taxon>
        <taxon>Bacillati</taxon>
        <taxon>Actinomycetota</taxon>
        <taxon>Actinomycetes</taxon>
        <taxon>Micrococcales</taxon>
        <taxon>Bogoriellaceae</taxon>
        <taxon>Bogoriella</taxon>
    </lineage>
</organism>
<sequence length="261" mass="28330">MTERTQREERRQRWERRAEWPLVASALLFLVAYALPISWPEAPSWVPVLCGITLTAVWIVFGLDYVARLVLSFDRRSFIRENLLDLATLVLPLLRPLRLLRLVTLLSVLNRTGSGRLRGQVVTYMAGGAILLVVSGGLALTDAERGQPGSTIDSVGDGLWWAVVTVTTVGYGDTYPVTTVGRIIAVGLMIGGIAVLGLVTATLASWLVERVTESNDAERAASRSQVAELGAELRELRALVERGAPCDHGEEPPAAPSPPAR</sequence>
<dbReference type="OrthoDB" id="9799090at2"/>
<dbReference type="PANTHER" id="PTHR11537">
    <property type="entry name" value="VOLTAGE-GATED POTASSIUM CHANNEL"/>
    <property type="match status" value="1"/>
</dbReference>
<keyword evidence="11" id="KW-1185">Reference proteome</keyword>
<keyword evidence="5" id="KW-0406">Ion transport</keyword>
<evidence type="ECO:0000256" key="5">
    <source>
        <dbReference type="ARBA" id="ARBA00023065"/>
    </source>
</evidence>
<keyword evidence="3 8" id="KW-0812">Transmembrane</keyword>
<feature type="domain" description="Potassium channel" evidence="9">
    <location>
        <begin position="134"/>
        <end position="208"/>
    </location>
</feature>
<feature type="transmembrane region" description="Helical" evidence="8">
    <location>
        <begin position="121"/>
        <end position="140"/>
    </location>
</feature>
<keyword evidence="4 8" id="KW-1133">Transmembrane helix</keyword>
<evidence type="ECO:0000313" key="11">
    <source>
        <dbReference type="Proteomes" id="UP000280668"/>
    </source>
</evidence>
<comment type="subcellular location">
    <subcellularLocation>
        <location evidence="1">Membrane</location>
        <topology evidence="1">Multi-pass membrane protein</topology>
    </subcellularLocation>
</comment>
<feature type="transmembrane region" description="Helical" evidence="8">
    <location>
        <begin position="152"/>
        <end position="171"/>
    </location>
</feature>
<proteinExistence type="predicted"/>
<dbReference type="GO" id="GO:0008076">
    <property type="term" value="C:voltage-gated potassium channel complex"/>
    <property type="evidence" value="ECO:0007669"/>
    <property type="project" value="InterPro"/>
</dbReference>
<dbReference type="SUPFAM" id="SSF81324">
    <property type="entry name" value="Voltage-gated potassium channels"/>
    <property type="match status" value="1"/>
</dbReference>
<dbReference type="AlphaFoldDB" id="A0A3N2BCV7"/>
<dbReference type="InterPro" id="IPR027359">
    <property type="entry name" value="Volt_channel_dom_sf"/>
</dbReference>
<comment type="caution">
    <text evidence="10">The sequence shown here is derived from an EMBL/GenBank/DDBJ whole genome shotgun (WGS) entry which is preliminary data.</text>
</comment>
<feature type="transmembrane region" description="Helical" evidence="8">
    <location>
        <begin position="20"/>
        <end position="39"/>
    </location>
</feature>
<feature type="transmembrane region" description="Helical" evidence="8">
    <location>
        <begin position="45"/>
        <end position="71"/>
    </location>
</feature>
<dbReference type="RefSeq" id="WP_123303546.1">
    <property type="nucleotide sequence ID" value="NZ_RKHK01000001.1"/>
</dbReference>
<protein>
    <submittedName>
        <fullName evidence="10">Voltage-gated potassium channel</fullName>
    </submittedName>
</protein>
<keyword evidence="7 10" id="KW-0407">Ion channel</keyword>
<evidence type="ECO:0000256" key="2">
    <source>
        <dbReference type="ARBA" id="ARBA00022448"/>
    </source>
</evidence>
<evidence type="ECO:0000256" key="4">
    <source>
        <dbReference type="ARBA" id="ARBA00022989"/>
    </source>
</evidence>
<evidence type="ECO:0000256" key="7">
    <source>
        <dbReference type="ARBA" id="ARBA00023303"/>
    </source>
</evidence>
<evidence type="ECO:0000259" key="9">
    <source>
        <dbReference type="Pfam" id="PF07885"/>
    </source>
</evidence>
<dbReference type="GO" id="GO:0005249">
    <property type="term" value="F:voltage-gated potassium channel activity"/>
    <property type="evidence" value="ECO:0007669"/>
    <property type="project" value="InterPro"/>
</dbReference>
<evidence type="ECO:0000256" key="3">
    <source>
        <dbReference type="ARBA" id="ARBA00022692"/>
    </source>
</evidence>
<keyword evidence="2" id="KW-0813">Transport</keyword>
<dbReference type="Gene3D" id="1.20.5.110">
    <property type="match status" value="1"/>
</dbReference>
<reference evidence="10 11" key="1">
    <citation type="submission" date="2018-11" db="EMBL/GenBank/DDBJ databases">
        <title>Sequencing the genomes of 1000 actinobacteria strains.</title>
        <authorList>
            <person name="Klenk H.-P."/>
        </authorList>
    </citation>
    <scope>NUCLEOTIDE SEQUENCE [LARGE SCALE GENOMIC DNA]</scope>
    <source>
        <strain evidence="10 11">DSM 11294</strain>
    </source>
</reference>
<dbReference type="PRINTS" id="PR00169">
    <property type="entry name" value="KCHANNEL"/>
</dbReference>
<dbReference type="InterPro" id="IPR013099">
    <property type="entry name" value="K_chnl_dom"/>
</dbReference>
<keyword evidence="6 8" id="KW-0472">Membrane</keyword>
<dbReference type="PANTHER" id="PTHR11537:SF254">
    <property type="entry name" value="POTASSIUM VOLTAGE-GATED CHANNEL PROTEIN SHAB"/>
    <property type="match status" value="1"/>
</dbReference>
<dbReference type="Gene3D" id="1.10.287.70">
    <property type="match status" value="1"/>
</dbReference>
<evidence type="ECO:0000256" key="8">
    <source>
        <dbReference type="SAM" id="Phobius"/>
    </source>
</evidence>